<dbReference type="Proteomes" id="UP001162640">
    <property type="component" value="Unassembled WGS sequence"/>
</dbReference>
<dbReference type="EMBL" id="BLQM01000310">
    <property type="protein sequence ID" value="GMH82175.1"/>
    <property type="molecule type" value="Genomic_DNA"/>
</dbReference>
<dbReference type="AlphaFoldDB" id="A0A9W7ELG7"/>
<feature type="region of interest" description="Disordered" evidence="1">
    <location>
        <begin position="1"/>
        <end position="33"/>
    </location>
</feature>
<organism evidence="2 3">
    <name type="scientific">Triparma laevis f. inornata</name>
    <dbReference type="NCBI Taxonomy" id="1714386"/>
    <lineage>
        <taxon>Eukaryota</taxon>
        <taxon>Sar</taxon>
        <taxon>Stramenopiles</taxon>
        <taxon>Ochrophyta</taxon>
        <taxon>Bolidophyceae</taxon>
        <taxon>Parmales</taxon>
        <taxon>Triparmaceae</taxon>
        <taxon>Triparma</taxon>
    </lineage>
</organism>
<reference evidence="3" key="1">
    <citation type="journal article" date="2023" name="Commun. Biol.">
        <title>Genome analysis of Parmales, the sister group of diatoms, reveals the evolutionary specialization of diatoms from phago-mixotrophs to photoautotrophs.</title>
        <authorList>
            <person name="Ban H."/>
            <person name="Sato S."/>
            <person name="Yoshikawa S."/>
            <person name="Yamada K."/>
            <person name="Nakamura Y."/>
            <person name="Ichinomiya M."/>
            <person name="Sato N."/>
            <person name="Blanc-Mathieu R."/>
            <person name="Endo H."/>
            <person name="Kuwata A."/>
            <person name="Ogata H."/>
        </authorList>
    </citation>
    <scope>NUCLEOTIDE SEQUENCE [LARGE SCALE GENOMIC DNA]</scope>
</reference>
<evidence type="ECO:0000313" key="2">
    <source>
        <dbReference type="EMBL" id="GMH82175.1"/>
    </source>
</evidence>
<protein>
    <submittedName>
        <fullName evidence="2">Uncharacterized protein</fullName>
    </submittedName>
</protein>
<accession>A0A9W7ELG7</accession>
<gene>
    <name evidence="2" type="ORF">TL16_g09169</name>
</gene>
<sequence>MGCNSSIPRKNTPVPTTDPDAPPPPPAGSKIYQRAGAPSLDQLSAEWDDLKQDVEGLLYQCPVTGKTVLTVLLERSYADGSTWAYKVFEEVGAKKQEQSLANMGTYEHNLFPIHFAFIALSTPGFIPLLLASNPDVTITTTWNPILKKPCDPLTAYELILLYGYRFASDFMDVACVLELLDYENNPCANTRAFNQPSISELLALAMEEENTDHGELFETIKNRLEHTNDASQQIFRLADDGVNAFHRCFVEGMGDGEELQIAKQMFEICSDVQPLTAEDILGSRRASSSVFDKARMRKSIANNLMGSGTEITSPTIEKNIAGIMEESNWNYPLHMAYLTDDIQFIINLRDRYPEALKSRNKAGETPYSNVKKIRCEVTRSEAALFNKDTTAAHLDALDFVNNVDKTSRHDKAYRHSSVENGEDSKI</sequence>
<proteinExistence type="predicted"/>
<evidence type="ECO:0000313" key="3">
    <source>
        <dbReference type="Proteomes" id="UP001162640"/>
    </source>
</evidence>
<comment type="caution">
    <text evidence="2">The sequence shown here is derived from an EMBL/GenBank/DDBJ whole genome shotgun (WGS) entry which is preliminary data.</text>
</comment>
<evidence type="ECO:0000256" key="1">
    <source>
        <dbReference type="SAM" id="MobiDB-lite"/>
    </source>
</evidence>
<name>A0A9W7ELG7_9STRA</name>